<feature type="domain" description="Helix-hairpin-helix DNA-binding motif class 1" evidence="22">
    <location>
        <begin position="91"/>
        <end position="110"/>
    </location>
</feature>
<dbReference type="InterPro" id="IPR003141">
    <property type="entry name" value="Pol/His_phosphatase_N"/>
</dbReference>
<evidence type="ECO:0000256" key="10">
    <source>
        <dbReference type="ARBA" id="ARBA00022705"/>
    </source>
</evidence>
<dbReference type="InterPro" id="IPR029398">
    <property type="entry name" value="PolB_thumb"/>
</dbReference>
<comment type="catalytic activity">
    <reaction evidence="19">
        <text>a 5'-end 2'-deoxyribose-2'-deoxyribonucleotide-DNA = (2E,4S)-4-hydroxypenten-2-al-5-phosphate + a 5'-end 5'-phospho-2'-deoxyribonucleoside-DNA + H(+)</text>
        <dbReference type="Rhea" id="RHEA:76255"/>
        <dbReference type="Rhea" id="RHEA-COMP:13180"/>
        <dbReference type="Rhea" id="RHEA-COMP:18657"/>
        <dbReference type="ChEBI" id="CHEBI:15378"/>
        <dbReference type="ChEBI" id="CHEBI:136412"/>
        <dbReference type="ChEBI" id="CHEBI:195194"/>
        <dbReference type="ChEBI" id="CHEBI:195195"/>
    </reaction>
</comment>
<organism evidence="25 26">
    <name type="scientific">Candidatus Jettenia ecosi</name>
    <dbReference type="NCBI Taxonomy" id="2494326"/>
    <lineage>
        <taxon>Bacteria</taxon>
        <taxon>Pseudomonadati</taxon>
        <taxon>Planctomycetota</taxon>
        <taxon>Candidatus Brocadiia</taxon>
        <taxon>Candidatus Brocadiales</taxon>
        <taxon>Candidatus Brocadiaceae</taxon>
        <taxon>Candidatus Jettenia</taxon>
    </lineage>
</organism>
<dbReference type="GO" id="GO:0003677">
    <property type="term" value="F:DNA binding"/>
    <property type="evidence" value="ECO:0007669"/>
    <property type="project" value="InterPro"/>
</dbReference>
<dbReference type="GO" id="GO:0140078">
    <property type="term" value="F:class I DNA-(apurinic or apyrimidinic site) endonuclease activity"/>
    <property type="evidence" value="ECO:0007669"/>
    <property type="project" value="UniProtKB-EC"/>
</dbReference>
<dbReference type="InterPro" id="IPR002054">
    <property type="entry name" value="DNA-dir_DNA_pol_X"/>
</dbReference>
<dbReference type="Gene3D" id="1.10.150.20">
    <property type="entry name" value="5' to 3' exonuclease, C-terminal subdomain"/>
    <property type="match status" value="1"/>
</dbReference>
<dbReference type="SMART" id="SM00481">
    <property type="entry name" value="POLIIIAc"/>
    <property type="match status" value="1"/>
</dbReference>
<evidence type="ECO:0000256" key="16">
    <source>
        <dbReference type="ARBA" id="ARBA00035717"/>
    </source>
</evidence>
<sequence>MKNHEIAALFERIANVLELKGENAFRINSYRKAARILGDVTEDIEVLAKEGKLKDIPGIGEGMAEKIMEYIHTGKMSKYDEVMKEISEETITLMQIPGLGPKTVAMLNKKLGIVSLSDLEKALQEGKLKGLFGIGDKKIQNIMRGIELFKTSQQRILIGIAYPVVKGIIEVLKHHSQTKDVQSAGSLRRMKETVGDIDILATGTHGEDVVKSFVTMHGVTQILAAGDTKGSVRVEEGVQVDLRVVREDEFGSALQYFTGSKEHNVHLREIAKKKGYKINEYGIFKDNKKIGGSKEEEIYKALGMDWIPPELRENKGEIEAAQEGKLPNLIKLSDIKGDLHNHSDWSDGNSTFEEMAKRAMDRGYRYLVVSDHSQSLHVANGLKEEELLEEIEEIDNLNKKLKGFTLLKATEVDIMADGSIDFPDKLLEKLDVVIASIHSGFKQEKKKITERMIAAIRNPYVNIIAHPTGRLISKREGYEVDLDKVMEACVETGTALELNCYYDRLDLNDSNCKKAKETGVMIAISTDAHHVDQMWMIELGVGIARRGWLEAKNVINTFLLHDLKAFCKKKRAAI</sequence>
<keyword evidence="14" id="KW-0915">Sodium</keyword>
<dbReference type="EC" id="4.2.99.18" evidence="4"/>
<evidence type="ECO:0000256" key="7">
    <source>
        <dbReference type="ARBA" id="ARBA00022634"/>
    </source>
</evidence>
<evidence type="ECO:0000256" key="13">
    <source>
        <dbReference type="ARBA" id="ARBA00022932"/>
    </source>
</evidence>
<evidence type="ECO:0000259" key="22">
    <source>
        <dbReference type="SMART" id="SM00278"/>
    </source>
</evidence>
<evidence type="ECO:0000256" key="20">
    <source>
        <dbReference type="ARBA" id="ARBA00045548"/>
    </source>
</evidence>
<dbReference type="InterPro" id="IPR016195">
    <property type="entry name" value="Pol/histidinol_Pase-like"/>
</dbReference>
<keyword evidence="7" id="KW-0237">DNA synthesis</keyword>
<dbReference type="Gene3D" id="3.30.210.10">
    <property type="entry name" value="DNA polymerase, thumb domain"/>
    <property type="match status" value="1"/>
</dbReference>
<dbReference type="PANTHER" id="PTHR36928">
    <property type="entry name" value="PHOSPHATASE YCDX-RELATED"/>
    <property type="match status" value="1"/>
</dbReference>
<keyword evidence="6" id="KW-0488">Methylation</keyword>
<dbReference type="InterPro" id="IPR004013">
    <property type="entry name" value="PHP_dom"/>
</dbReference>
<dbReference type="InterPro" id="IPR027421">
    <property type="entry name" value="DNA_pol_lamdba_lyase_dom_sf"/>
</dbReference>
<dbReference type="NCBIfam" id="NF006375">
    <property type="entry name" value="PRK08609.1"/>
    <property type="match status" value="1"/>
</dbReference>
<evidence type="ECO:0000256" key="17">
    <source>
        <dbReference type="ARBA" id="ARBA00035726"/>
    </source>
</evidence>
<comment type="catalytic activity">
    <reaction evidence="21">
        <text>DNA(n) + a 2'-deoxyribonucleoside 5'-triphosphate = DNA(n+1) + diphosphate</text>
        <dbReference type="Rhea" id="RHEA:22508"/>
        <dbReference type="Rhea" id="RHEA-COMP:17339"/>
        <dbReference type="Rhea" id="RHEA-COMP:17340"/>
        <dbReference type="ChEBI" id="CHEBI:33019"/>
        <dbReference type="ChEBI" id="CHEBI:61560"/>
        <dbReference type="ChEBI" id="CHEBI:173112"/>
        <dbReference type="EC" id="2.7.7.7"/>
    </reaction>
</comment>
<keyword evidence="8" id="KW-0808">Transferase</keyword>
<evidence type="ECO:0000256" key="6">
    <source>
        <dbReference type="ARBA" id="ARBA00022481"/>
    </source>
</evidence>
<evidence type="ECO:0000256" key="19">
    <source>
        <dbReference type="ARBA" id="ARBA00044678"/>
    </source>
</evidence>
<evidence type="ECO:0000259" key="23">
    <source>
        <dbReference type="SMART" id="SM00481"/>
    </source>
</evidence>
<evidence type="ECO:0000256" key="8">
    <source>
        <dbReference type="ARBA" id="ARBA00022679"/>
    </source>
</evidence>
<evidence type="ECO:0000256" key="15">
    <source>
        <dbReference type="ARBA" id="ARBA00023204"/>
    </source>
</evidence>
<accession>A0A533QF01</accession>
<reference evidence="25 26" key="1">
    <citation type="submission" date="2019-04" db="EMBL/GenBank/DDBJ databases">
        <title>Genome of a novel bacterium Candidatus Jettenia ecosi reconstructed from metagenome of an anammox bioreactor.</title>
        <authorList>
            <person name="Mardanov A.V."/>
            <person name="Beletsky A.V."/>
            <person name="Ravin N.V."/>
            <person name="Botchkova E.A."/>
            <person name="Litti Y.V."/>
            <person name="Nozhevnikova A.N."/>
        </authorList>
    </citation>
    <scope>NUCLEOTIDE SEQUENCE [LARGE SCALE GENOMIC DNA]</scope>
    <source>
        <strain evidence="25">J2</strain>
    </source>
</reference>
<dbReference type="PRINTS" id="PR00870">
    <property type="entry name" value="DNAPOLXBETA"/>
</dbReference>
<evidence type="ECO:0000256" key="12">
    <source>
        <dbReference type="ARBA" id="ARBA00022843"/>
    </source>
</evidence>
<evidence type="ECO:0000313" key="25">
    <source>
        <dbReference type="EMBL" id="TLD43346.1"/>
    </source>
</evidence>
<evidence type="ECO:0000256" key="2">
    <source>
        <dbReference type="ARBA" id="ARBA00004496"/>
    </source>
</evidence>
<evidence type="ECO:0000256" key="9">
    <source>
        <dbReference type="ARBA" id="ARBA00022695"/>
    </source>
</evidence>
<dbReference type="InterPro" id="IPR043519">
    <property type="entry name" value="NT_sf"/>
</dbReference>
<dbReference type="InterPro" id="IPR002008">
    <property type="entry name" value="DNA_pol_X_beta-like"/>
</dbReference>
<protein>
    <recommendedName>
        <fullName evidence="5">DNA polymerase beta</fullName>
        <ecNumber evidence="3">2.7.7.7</ecNumber>
        <ecNumber evidence="4">4.2.99.18</ecNumber>
    </recommendedName>
    <alternativeName>
        <fullName evidence="16">5'-deoxyribose-phosphate lyase</fullName>
    </alternativeName>
    <alternativeName>
        <fullName evidence="17">AP lyase</fullName>
    </alternativeName>
</protein>
<dbReference type="AlphaFoldDB" id="A0A533QF01"/>
<dbReference type="InterPro" id="IPR003583">
    <property type="entry name" value="Hlx-hairpin-Hlx_DNA-bd_motif"/>
</dbReference>
<dbReference type="GO" id="GO:0006281">
    <property type="term" value="P:DNA repair"/>
    <property type="evidence" value="ECO:0007669"/>
    <property type="project" value="UniProtKB-KW"/>
</dbReference>
<evidence type="ECO:0000256" key="18">
    <source>
        <dbReference type="ARBA" id="ARBA00044632"/>
    </source>
</evidence>
<keyword evidence="10" id="KW-0235">DNA replication</keyword>
<keyword evidence="11" id="KW-0227">DNA damage</keyword>
<comment type="cofactor">
    <cofactor evidence="1">
        <name>Mg(2+)</name>
        <dbReference type="ChEBI" id="CHEBI:18420"/>
    </cofactor>
</comment>
<dbReference type="Pfam" id="PF02811">
    <property type="entry name" value="PHP"/>
    <property type="match status" value="1"/>
</dbReference>
<dbReference type="Gene3D" id="3.30.460.10">
    <property type="entry name" value="Beta Polymerase, domain 2"/>
    <property type="match status" value="1"/>
</dbReference>
<dbReference type="SMART" id="SM00483">
    <property type="entry name" value="POLXc"/>
    <property type="match status" value="1"/>
</dbReference>
<evidence type="ECO:0000256" key="21">
    <source>
        <dbReference type="ARBA" id="ARBA00049244"/>
    </source>
</evidence>
<evidence type="ECO:0000259" key="24">
    <source>
        <dbReference type="SMART" id="SM00483"/>
    </source>
</evidence>
<dbReference type="InterPro" id="IPR010996">
    <property type="entry name" value="HHH_MUS81"/>
</dbReference>
<feature type="domain" description="Helix-hairpin-helix DNA-binding motif class 1" evidence="22">
    <location>
        <begin position="126"/>
        <end position="145"/>
    </location>
</feature>
<keyword evidence="12" id="KW-0832">Ubl conjugation</keyword>
<dbReference type="InterPro" id="IPR037160">
    <property type="entry name" value="DNA_Pol_thumb_sf"/>
</dbReference>
<dbReference type="PIRSF" id="PIRSF005047">
    <property type="entry name" value="UCP005047_YshC"/>
    <property type="match status" value="1"/>
</dbReference>
<dbReference type="Proteomes" id="UP000319783">
    <property type="component" value="Unassembled WGS sequence"/>
</dbReference>
<evidence type="ECO:0000256" key="11">
    <source>
        <dbReference type="ARBA" id="ARBA00022763"/>
    </source>
</evidence>
<dbReference type="CDD" id="cd07436">
    <property type="entry name" value="PHP_PolX"/>
    <property type="match status" value="1"/>
</dbReference>
<dbReference type="PANTHER" id="PTHR36928:SF1">
    <property type="entry name" value="PHOSPHATASE YCDX-RELATED"/>
    <property type="match status" value="1"/>
</dbReference>
<comment type="subcellular location">
    <subcellularLocation>
        <location evidence="2">Cytoplasm</location>
    </subcellularLocation>
</comment>
<keyword evidence="13" id="KW-0239">DNA-directed DNA polymerase</keyword>
<evidence type="ECO:0000256" key="1">
    <source>
        <dbReference type="ARBA" id="ARBA00001946"/>
    </source>
</evidence>
<feature type="domain" description="Helix-hairpin-helix DNA-binding motif class 1" evidence="22">
    <location>
        <begin position="51"/>
        <end position="70"/>
    </location>
</feature>
<dbReference type="Pfam" id="PF14716">
    <property type="entry name" value="HHH_8"/>
    <property type="match status" value="1"/>
</dbReference>
<dbReference type="SMART" id="SM00278">
    <property type="entry name" value="HhH1"/>
    <property type="match status" value="3"/>
</dbReference>
<dbReference type="EMBL" id="SULG01000004">
    <property type="protein sequence ID" value="TLD43346.1"/>
    <property type="molecule type" value="Genomic_DNA"/>
</dbReference>
<dbReference type="GO" id="GO:0005829">
    <property type="term" value="C:cytosol"/>
    <property type="evidence" value="ECO:0007669"/>
    <property type="project" value="TreeGrafter"/>
</dbReference>
<evidence type="ECO:0000313" key="26">
    <source>
        <dbReference type="Proteomes" id="UP000319783"/>
    </source>
</evidence>
<dbReference type="Pfam" id="PF14791">
    <property type="entry name" value="DNA_pol_B_thumb"/>
    <property type="match status" value="1"/>
</dbReference>
<evidence type="ECO:0000256" key="14">
    <source>
        <dbReference type="ARBA" id="ARBA00023053"/>
    </source>
</evidence>
<name>A0A533QF01_9BACT</name>
<dbReference type="Pfam" id="PF14520">
    <property type="entry name" value="HHH_5"/>
    <property type="match status" value="1"/>
</dbReference>
<evidence type="ECO:0000256" key="5">
    <source>
        <dbReference type="ARBA" id="ARBA00020020"/>
    </source>
</evidence>
<dbReference type="SUPFAM" id="SSF81301">
    <property type="entry name" value="Nucleotidyltransferase"/>
    <property type="match status" value="1"/>
</dbReference>
<dbReference type="CDD" id="cd00141">
    <property type="entry name" value="NT_POLXc"/>
    <property type="match status" value="1"/>
</dbReference>
<dbReference type="Gene3D" id="1.10.150.110">
    <property type="entry name" value="DNA polymerase beta, N-terminal domain-like"/>
    <property type="match status" value="1"/>
</dbReference>
<dbReference type="Gene3D" id="3.20.20.140">
    <property type="entry name" value="Metal-dependent hydrolases"/>
    <property type="match status" value="1"/>
</dbReference>
<evidence type="ECO:0000256" key="3">
    <source>
        <dbReference type="ARBA" id="ARBA00012417"/>
    </source>
</evidence>
<keyword evidence="9" id="KW-0548">Nucleotidyltransferase</keyword>
<dbReference type="GO" id="GO:0008270">
    <property type="term" value="F:zinc ion binding"/>
    <property type="evidence" value="ECO:0007669"/>
    <property type="project" value="TreeGrafter"/>
</dbReference>
<proteinExistence type="predicted"/>
<feature type="domain" description="Polymerase/histidinol phosphatase N-terminal" evidence="23">
    <location>
        <begin position="337"/>
        <end position="416"/>
    </location>
</feature>
<comment type="catalytic activity">
    <reaction evidence="18">
        <text>2'-deoxyribonucleotide-(2'-deoxyribose 5'-phosphate)-2'-deoxyribonucleotide-DNA = a 3'-end 2'-deoxyribonucleotide-(2,3-dehydro-2,3-deoxyribose 5'-phosphate)-DNA + a 5'-end 5'-phospho-2'-deoxyribonucleoside-DNA + H(+)</text>
        <dbReference type="Rhea" id="RHEA:66592"/>
        <dbReference type="Rhea" id="RHEA-COMP:13180"/>
        <dbReference type="Rhea" id="RHEA-COMP:16897"/>
        <dbReference type="Rhea" id="RHEA-COMP:17067"/>
        <dbReference type="ChEBI" id="CHEBI:15378"/>
        <dbReference type="ChEBI" id="CHEBI:136412"/>
        <dbReference type="ChEBI" id="CHEBI:157695"/>
        <dbReference type="ChEBI" id="CHEBI:167181"/>
        <dbReference type="EC" id="4.2.99.18"/>
    </reaction>
</comment>
<dbReference type="InterPro" id="IPR050243">
    <property type="entry name" value="PHP_phosphatase"/>
</dbReference>
<dbReference type="SUPFAM" id="SSF47802">
    <property type="entry name" value="DNA polymerase beta, N-terminal domain-like"/>
    <property type="match status" value="1"/>
</dbReference>
<evidence type="ECO:0000256" key="4">
    <source>
        <dbReference type="ARBA" id="ARBA00012720"/>
    </source>
</evidence>
<keyword evidence="15" id="KW-0234">DNA repair</keyword>
<dbReference type="FunFam" id="3.20.20.140:FF:000047">
    <property type="entry name" value="PHP domain-containing protein"/>
    <property type="match status" value="1"/>
</dbReference>
<dbReference type="InterPro" id="IPR047967">
    <property type="entry name" value="PolX_PHP"/>
</dbReference>
<dbReference type="GO" id="GO:0042578">
    <property type="term" value="F:phosphoric ester hydrolase activity"/>
    <property type="evidence" value="ECO:0007669"/>
    <property type="project" value="TreeGrafter"/>
</dbReference>
<gene>
    <name evidence="25" type="ORF">JETT_0351</name>
</gene>
<dbReference type="GO" id="GO:0003887">
    <property type="term" value="F:DNA-directed DNA polymerase activity"/>
    <property type="evidence" value="ECO:0007669"/>
    <property type="project" value="UniProtKB-KW"/>
</dbReference>
<dbReference type="InterPro" id="IPR022311">
    <property type="entry name" value="PolX-like"/>
</dbReference>
<dbReference type="SUPFAM" id="SSF89550">
    <property type="entry name" value="PHP domain-like"/>
    <property type="match status" value="1"/>
</dbReference>
<dbReference type="EC" id="2.7.7.7" evidence="3"/>
<comment type="caution">
    <text evidence="25">The sequence shown here is derived from an EMBL/GenBank/DDBJ whole genome shotgun (WGS) entry which is preliminary data.</text>
</comment>
<feature type="domain" description="DNA-directed DNA polymerase X" evidence="24">
    <location>
        <begin position="1"/>
        <end position="313"/>
    </location>
</feature>
<comment type="function">
    <text evidence="20">Repair polymerase that plays a key role in base-excision repair. During this process, the damaged base is excised by specific DNA glycosylases, the DNA backbone is nicked at the abasic site by an apurinic/apyrimidic (AP) endonuclease, and POLB removes 5'-deoxyribose-phosphate from the preincised AP site acting as a 5'-deoxyribose-phosphate lyase (5'-dRP lyase); through its DNA polymerase activity, it adds one nucleotide to the 3' end of the arising single-nucleotide gap. Conducts 'gap-filling' DNA synthesis in a stepwise distributive fashion rather than in a processive fashion as for other DNA polymerases. It is also able to cleave sugar-phosphate bonds 3' to an intact AP site, acting as an AP lyase.</text>
</comment>